<protein>
    <submittedName>
        <fullName evidence="2">Trichome birefringence-like protein 3</fullName>
    </submittedName>
</protein>
<dbReference type="SUPFAM" id="SSF56219">
    <property type="entry name" value="DNase I-like"/>
    <property type="match status" value="1"/>
</dbReference>
<feature type="non-terminal residue" evidence="2">
    <location>
        <position position="1"/>
    </location>
</feature>
<comment type="caution">
    <text evidence="2">The sequence shown here is derived from an EMBL/GenBank/DDBJ whole genome shotgun (WGS) entry which is preliminary data.</text>
</comment>
<dbReference type="Proteomes" id="UP001151760">
    <property type="component" value="Unassembled WGS sequence"/>
</dbReference>
<evidence type="ECO:0000313" key="3">
    <source>
        <dbReference type="Proteomes" id="UP001151760"/>
    </source>
</evidence>
<dbReference type="EMBL" id="BQNB010009435">
    <property type="protein sequence ID" value="GJS63488.1"/>
    <property type="molecule type" value="Genomic_DNA"/>
</dbReference>
<sequence length="528" mass="58903">ADNVEISGPNVPNVFVQHYEKFLESWGRIGYARALIEVCADKELKQAVVMAIPKGEEVKDGHSVAKIRVEYEWKPPVCIDCKVFGHTTEQCPKKVVVQPSTAVVVDGDGFTTVVNRRCKGKGTVSWQKKNVGGFKVNNANKFVYQPVKPKENASKPSTSGSQKAGMESNKEEGTNGIKLKNLFEKLNDITYIVDPNSGEEERCGLNVSDATINQHNDDSESDIEEVFVEENPNSLKGESTPVTESHVDISLLSQVCSKVFKAWDWTSNANHCTKGCWIILGWNVDVVNVLVLSQMNQAMHVKIIHKASNKIMYCSFIYAGNKVSERRVLWSELGLHKQVVRGCPWILLGDFNVALNLKDSNSGSSLLNSAMLEFKDCVSNIEVMDINSSGLHFTWNQKPKGGGILRKLDRVANYVFQAFNEAVLDEEQFLKQKAKIEWLDVGDSNSAYFHKSHKSRNQSSRIEVILNADNVEISGPNVPNVFVQHYEKFLGTDMACDELNCDGLFHKQVNPPKLEPDHVLMLITIASL</sequence>
<dbReference type="PANTHER" id="PTHR31286">
    <property type="entry name" value="GLYCINE-RICH CELL WALL STRUCTURAL PROTEIN 1.8-LIKE"/>
    <property type="match status" value="1"/>
</dbReference>
<dbReference type="InterPro" id="IPR036691">
    <property type="entry name" value="Endo/exonu/phosph_ase_sf"/>
</dbReference>
<dbReference type="PANTHER" id="PTHR31286:SF99">
    <property type="entry name" value="DUF4283 DOMAIN-CONTAINING PROTEIN"/>
    <property type="match status" value="1"/>
</dbReference>
<organism evidence="2 3">
    <name type="scientific">Tanacetum coccineum</name>
    <dbReference type="NCBI Taxonomy" id="301880"/>
    <lineage>
        <taxon>Eukaryota</taxon>
        <taxon>Viridiplantae</taxon>
        <taxon>Streptophyta</taxon>
        <taxon>Embryophyta</taxon>
        <taxon>Tracheophyta</taxon>
        <taxon>Spermatophyta</taxon>
        <taxon>Magnoliopsida</taxon>
        <taxon>eudicotyledons</taxon>
        <taxon>Gunneridae</taxon>
        <taxon>Pentapetalae</taxon>
        <taxon>asterids</taxon>
        <taxon>campanulids</taxon>
        <taxon>Asterales</taxon>
        <taxon>Asteraceae</taxon>
        <taxon>Asteroideae</taxon>
        <taxon>Anthemideae</taxon>
        <taxon>Anthemidinae</taxon>
        <taxon>Tanacetum</taxon>
    </lineage>
</organism>
<dbReference type="InterPro" id="IPR040256">
    <property type="entry name" value="At4g02000-like"/>
</dbReference>
<name>A0ABQ4XEU3_9ASTR</name>
<evidence type="ECO:0000313" key="2">
    <source>
        <dbReference type="EMBL" id="GJS63488.1"/>
    </source>
</evidence>
<accession>A0ABQ4XEU3</accession>
<evidence type="ECO:0000256" key="1">
    <source>
        <dbReference type="SAM" id="MobiDB-lite"/>
    </source>
</evidence>
<reference evidence="2" key="1">
    <citation type="journal article" date="2022" name="Int. J. Mol. Sci.">
        <title>Draft Genome of Tanacetum Coccineum: Genomic Comparison of Closely Related Tanacetum-Family Plants.</title>
        <authorList>
            <person name="Yamashiro T."/>
            <person name="Shiraishi A."/>
            <person name="Nakayama K."/>
            <person name="Satake H."/>
        </authorList>
    </citation>
    <scope>NUCLEOTIDE SEQUENCE</scope>
</reference>
<feature type="region of interest" description="Disordered" evidence="1">
    <location>
        <begin position="145"/>
        <end position="173"/>
    </location>
</feature>
<keyword evidence="3" id="KW-1185">Reference proteome</keyword>
<reference evidence="2" key="2">
    <citation type="submission" date="2022-01" db="EMBL/GenBank/DDBJ databases">
        <authorList>
            <person name="Yamashiro T."/>
            <person name="Shiraishi A."/>
            <person name="Satake H."/>
            <person name="Nakayama K."/>
        </authorList>
    </citation>
    <scope>NUCLEOTIDE SEQUENCE</scope>
</reference>
<gene>
    <name evidence="2" type="ORF">Tco_0678052</name>
</gene>
<dbReference type="Gene3D" id="3.60.10.10">
    <property type="entry name" value="Endonuclease/exonuclease/phosphatase"/>
    <property type="match status" value="1"/>
</dbReference>
<proteinExistence type="predicted"/>